<dbReference type="GO" id="GO:0005737">
    <property type="term" value="C:cytoplasm"/>
    <property type="evidence" value="ECO:0007669"/>
    <property type="project" value="TreeGrafter"/>
</dbReference>
<dbReference type="Pfam" id="PF13302">
    <property type="entry name" value="Acetyltransf_3"/>
    <property type="match status" value="1"/>
</dbReference>
<keyword evidence="6" id="KW-1185">Reference proteome</keyword>
<evidence type="ECO:0000256" key="2">
    <source>
        <dbReference type="ARBA" id="ARBA00023315"/>
    </source>
</evidence>
<keyword evidence="1 5" id="KW-0808">Transferase</keyword>
<dbReference type="InterPro" id="IPR016181">
    <property type="entry name" value="Acyl_CoA_acyltransferase"/>
</dbReference>
<evidence type="ECO:0000256" key="3">
    <source>
        <dbReference type="ARBA" id="ARBA00038502"/>
    </source>
</evidence>
<protein>
    <submittedName>
        <fullName evidence="5">Putative ribosomal N-acetyltransferase YdaF</fullName>
        <ecNumber evidence="5">2.3.1.-</ecNumber>
    </submittedName>
</protein>
<dbReference type="Gene3D" id="3.40.630.30">
    <property type="match status" value="1"/>
</dbReference>
<comment type="similarity">
    <text evidence="3">Belongs to the acetyltransferase family. RimJ subfamily.</text>
</comment>
<accession>A0A136WD73</accession>
<dbReference type="PROSITE" id="PS51186">
    <property type="entry name" value="GNAT"/>
    <property type="match status" value="1"/>
</dbReference>
<keyword evidence="2 5" id="KW-0012">Acyltransferase</keyword>
<gene>
    <name evidence="5" type="primary">ydaF</name>
    <name evidence="5" type="ORF">CLNEO_22230</name>
</gene>
<dbReference type="InterPro" id="IPR000182">
    <property type="entry name" value="GNAT_dom"/>
</dbReference>
<dbReference type="SUPFAM" id="SSF55729">
    <property type="entry name" value="Acyl-CoA N-acyltransferases (Nat)"/>
    <property type="match status" value="1"/>
</dbReference>
<dbReference type="GO" id="GO:0008999">
    <property type="term" value="F:protein-N-terminal-alanine acetyltransferase activity"/>
    <property type="evidence" value="ECO:0007669"/>
    <property type="project" value="TreeGrafter"/>
</dbReference>
<evidence type="ECO:0000313" key="6">
    <source>
        <dbReference type="Proteomes" id="UP000070539"/>
    </source>
</evidence>
<dbReference type="Proteomes" id="UP000070539">
    <property type="component" value="Unassembled WGS sequence"/>
</dbReference>
<evidence type="ECO:0000313" key="5">
    <source>
        <dbReference type="EMBL" id="KXL52289.1"/>
    </source>
</evidence>
<name>A0A136WD73_9FIRM</name>
<dbReference type="AlphaFoldDB" id="A0A136WD73"/>
<dbReference type="RefSeq" id="WP_066088920.1">
    <property type="nucleotide sequence ID" value="NZ_LRVM01000008.1"/>
</dbReference>
<dbReference type="STRING" id="36847.CLNEO_22230"/>
<evidence type="ECO:0000259" key="4">
    <source>
        <dbReference type="PROSITE" id="PS51186"/>
    </source>
</evidence>
<comment type="caution">
    <text evidence="5">The sequence shown here is derived from an EMBL/GenBank/DDBJ whole genome shotgun (WGS) entry which is preliminary data.</text>
</comment>
<evidence type="ECO:0000256" key="1">
    <source>
        <dbReference type="ARBA" id="ARBA00022679"/>
    </source>
</evidence>
<feature type="domain" description="N-acetyltransferase" evidence="4">
    <location>
        <begin position="7"/>
        <end position="166"/>
    </location>
</feature>
<dbReference type="EC" id="2.3.1.-" evidence="5"/>
<dbReference type="EMBL" id="LRVM01000008">
    <property type="protein sequence ID" value="KXL52289.1"/>
    <property type="molecule type" value="Genomic_DNA"/>
</dbReference>
<dbReference type="PANTHER" id="PTHR43792:SF8">
    <property type="entry name" value="[RIBOSOMAL PROTEIN US5]-ALANINE N-ACETYLTRANSFERASE"/>
    <property type="match status" value="1"/>
</dbReference>
<dbReference type="PANTHER" id="PTHR43792">
    <property type="entry name" value="GNAT FAMILY, PUTATIVE (AFU_ORTHOLOGUE AFUA_3G00765)-RELATED-RELATED"/>
    <property type="match status" value="1"/>
</dbReference>
<organism evidence="5 6">
    <name type="scientific">Anaerotignum neopropionicum</name>
    <dbReference type="NCBI Taxonomy" id="36847"/>
    <lineage>
        <taxon>Bacteria</taxon>
        <taxon>Bacillati</taxon>
        <taxon>Bacillota</taxon>
        <taxon>Clostridia</taxon>
        <taxon>Lachnospirales</taxon>
        <taxon>Anaerotignaceae</taxon>
        <taxon>Anaerotignum</taxon>
    </lineage>
</organism>
<proteinExistence type="inferred from homology"/>
<sequence>MFQTERLILRSLTKEDATDLFAYSKDETVGKNAGWKPHESLDESKQILEEVFLDKEDVFGIIEKQSGRLIGTVGFMPDLTRTNDNARMLGYAIGRDYWGKGFMTEAVQALLSYGFLEKGYGIISVSHYSDNFRSQRVIEKCGFQFEGVQRQSELRYDGVLMDKKWYSLTAEEFCQTMK</sequence>
<reference evidence="5 6" key="1">
    <citation type="submission" date="2016-01" db="EMBL/GenBank/DDBJ databases">
        <title>Genome sequence of Clostridium neopropionicum X4, DSM-3847.</title>
        <authorList>
            <person name="Poehlein A."/>
            <person name="Beck M.H."/>
            <person name="Bengelsdorf F.R."/>
            <person name="Daniel R."/>
            <person name="Duerre P."/>
        </authorList>
    </citation>
    <scope>NUCLEOTIDE SEQUENCE [LARGE SCALE GENOMIC DNA]</scope>
    <source>
        <strain evidence="5 6">DSM-3847</strain>
    </source>
</reference>
<dbReference type="InterPro" id="IPR051531">
    <property type="entry name" value="N-acetyltransferase"/>
</dbReference>